<dbReference type="KEGG" id="cact:HZ995_11020"/>
<dbReference type="GO" id="GO:0000162">
    <property type="term" value="P:L-tryptophan biosynthetic process"/>
    <property type="evidence" value="ECO:0007669"/>
    <property type="project" value="UniProtKB-UniRule"/>
</dbReference>
<dbReference type="InterPro" id="IPR001240">
    <property type="entry name" value="PRAI_dom"/>
</dbReference>
<dbReference type="InterPro" id="IPR044643">
    <property type="entry name" value="TrpF_fam"/>
</dbReference>
<reference evidence="11" key="1">
    <citation type="submission" date="2020-07" db="EMBL/GenBank/DDBJ databases">
        <title>Genome sequences of bacteria associated with the marine, planktonic diatom Thalassiosira profunda strain ECT2AJA-044.</title>
        <authorList>
            <person name="Gargas C.B."/>
            <person name="Roberts W.R."/>
            <person name="Alverson A.J."/>
        </authorList>
    </citation>
    <scope>NUCLEOTIDE SEQUENCE</scope>
    <source>
        <strain evidence="11">ECT2AJA-044</strain>
    </source>
</reference>
<comment type="similarity">
    <text evidence="9">Belongs to the TrpF family.</text>
</comment>
<dbReference type="Proteomes" id="UP000665026">
    <property type="component" value="Chromosome"/>
</dbReference>
<dbReference type="InterPro" id="IPR011060">
    <property type="entry name" value="RibuloseP-bd_barrel"/>
</dbReference>
<dbReference type="PANTHER" id="PTHR42894:SF1">
    <property type="entry name" value="N-(5'-PHOSPHORIBOSYL)ANTHRANILATE ISOMERASE"/>
    <property type="match status" value="1"/>
</dbReference>
<keyword evidence="8 9" id="KW-0413">Isomerase</keyword>
<dbReference type="HAMAP" id="MF_00135">
    <property type="entry name" value="PRAI"/>
    <property type="match status" value="1"/>
</dbReference>
<dbReference type="PANTHER" id="PTHR42894">
    <property type="entry name" value="N-(5'-PHOSPHORIBOSYL)ANTHRANILATE ISOMERASE"/>
    <property type="match status" value="1"/>
</dbReference>
<dbReference type="AlphaFoldDB" id="A0A975EPR2"/>
<evidence type="ECO:0000256" key="6">
    <source>
        <dbReference type="ARBA" id="ARBA00022822"/>
    </source>
</evidence>
<evidence type="ECO:0000256" key="3">
    <source>
        <dbReference type="ARBA" id="ARBA00012572"/>
    </source>
</evidence>
<evidence type="ECO:0000256" key="5">
    <source>
        <dbReference type="ARBA" id="ARBA00022605"/>
    </source>
</evidence>
<protein>
    <recommendedName>
        <fullName evidence="4 9">N-(5'-phosphoribosyl)anthranilate isomerase</fullName>
        <shortName evidence="9">PRAI</shortName>
        <ecNumber evidence="3 9">5.3.1.24</ecNumber>
    </recommendedName>
</protein>
<evidence type="ECO:0000259" key="10">
    <source>
        <dbReference type="Pfam" id="PF00697"/>
    </source>
</evidence>
<dbReference type="Pfam" id="PF00697">
    <property type="entry name" value="PRAI"/>
    <property type="match status" value="1"/>
</dbReference>
<dbReference type="CDD" id="cd00405">
    <property type="entry name" value="PRAI"/>
    <property type="match status" value="1"/>
</dbReference>
<evidence type="ECO:0000256" key="4">
    <source>
        <dbReference type="ARBA" id="ARBA00022272"/>
    </source>
</evidence>
<organism evidence="11 12">
    <name type="scientific">Cognatishimia activa</name>
    <dbReference type="NCBI Taxonomy" id="1715691"/>
    <lineage>
        <taxon>Bacteria</taxon>
        <taxon>Pseudomonadati</taxon>
        <taxon>Pseudomonadota</taxon>
        <taxon>Alphaproteobacteria</taxon>
        <taxon>Rhodobacterales</taxon>
        <taxon>Paracoccaceae</taxon>
        <taxon>Cognatishimia</taxon>
    </lineage>
</organism>
<dbReference type="SUPFAM" id="SSF51366">
    <property type="entry name" value="Ribulose-phoshate binding barrel"/>
    <property type="match status" value="1"/>
</dbReference>
<comment type="catalytic activity">
    <reaction evidence="1 9">
        <text>N-(5-phospho-beta-D-ribosyl)anthranilate = 1-(2-carboxyphenylamino)-1-deoxy-D-ribulose 5-phosphate</text>
        <dbReference type="Rhea" id="RHEA:21540"/>
        <dbReference type="ChEBI" id="CHEBI:18277"/>
        <dbReference type="ChEBI" id="CHEBI:58613"/>
        <dbReference type="EC" id="5.3.1.24"/>
    </reaction>
</comment>
<evidence type="ECO:0000256" key="8">
    <source>
        <dbReference type="ARBA" id="ARBA00023235"/>
    </source>
</evidence>
<comment type="pathway">
    <text evidence="2 9">Amino-acid biosynthesis; L-tryptophan biosynthesis; L-tryptophan from chorismate: step 3/5.</text>
</comment>
<evidence type="ECO:0000313" key="11">
    <source>
        <dbReference type="EMBL" id="QTN35016.1"/>
    </source>
</evidence>
<name>A0A975EPR2_9RHOB</name>
<feature type="domain" description="N-(5'phosphoribosyl) anthranilate isomerase (PRAI)" evidence="10">
    <location>
        <begin position="5"/>
        <end position="208"/>
    </location>
</feature>
<dbReference type="EMBL" id="CP060010">
    <property type="protein sequence ID" value="QTN35016.1"/>
    <property type="molecule type" value="Genomic_DNA"/>
</dbReference>
<keyword evidence="6 9" id="KW-0822">Tryptophan biosynthesis</keyword>
<proteinExistence type="inferred from homology"/>
<evidence type="ECO:0000256" key="2">
    <source>
        <dbReference type="ARBA" id="ARBA00004664"/>
    </source>
</evidence>
<accession>A0A975EPR2</accession>
<dbReference type="InterPro" id="IPR013785">
    <property type="entry name" value="Aldolase_TIM"/>
</dbReference>
<dbReference type="GO" id="GO:0004640">
    <property type="term" value="F:phosphoribosylanthranilate isomerase activity"/>
    <property type="evidence" value="ECO:0007669"/>
    <property type="project" value="UniProtKB-UniRule"/>
</dbReference>
<gene>
    <name evidence="9" type="primary">trpF</name>
    <name evidence="11" type="ORF">HZ995_11020</name>
</gene>
<evidence type="ECO:0000313" key="12">
    <source>
        <dbReference type="Proteomes" id="UP000665026"/>
    </source>
</evidence>
<dbReference type="RefSeq" id="WP_209355702.1">
    <property type="nucleotide sequence ID" value="NZ_CP060010.1"/>
</dbReference>
<evidence type="ECO:0000256" key="9">
    <source>
        <dbReference type="HAMAP-Rule" id="MF_00135"/>
    </source>
</evidence>
<keyword evidence="5 9" id="KW-0028">Amino-acid biosynthesis</keyword>
<dbReference type="Gene3D" id="3.20.20.70">
    <property type="entry name" value="Aldolase class I"/>
    <property type="match status" value="1"/>
</dbReference>
<evidence type="ECO:0000256" key="7">
    <source>
        <dbReference type="ARBA" id="ARBA00023141"/>
    </source>
</evidence>
<dbReference type="EC" id="5.3.1.24" evidence="3 9"/>
<dbReference type="NCBIfam" id="NF002295">
    <property type="entry name" value="PRK01222.1-1"/>
    <property type="match status" value="1"/>
</dbReference>
<keyword evidence="7 9" id="KW-0057">Aromatic amino acid biosynthesis</keyword>
<evidence type="ECO:0000256" key="1">
    <source>
        <dbReference type="ARBA" id="ARBA00001164"/>
    </source>
</evidence>
<sequence length="218" mass="23194">MDTKVKICGLTTPETIKAAAEAGVTYVGFNFFAKSPRYAAPELARALALDTPVGVAKVGLVVNADDAFLDHLADTVPLDMIQLHGKETPERVAEVRARYGLPVIKAIGIATAEDAKQIDVYGQVADQLLVDAKAPKDSVLPGGNGLAFDWQLINRKFWPKPWMLAGGLTPENVGLAVQMTGARQVDTASGVECAPGVKDPDLMRAFITAAREKTAPKL</sequence>